<keyword evidence="3" id="KW-0276">Fatty acid metabolism</keyword>
<dbReference type="GO" id="GO:0004467">
    <property type="term" value="F:long-chain fatty acid-CoA ligase activity"/>
    <property type="evidence" value="ECO:0007669"/>
    <property type="project" value="TreeGrafter"/>
</dbReference>
<dbReference type="SUPFAM" id="SSF56801">
    <property type="entry name" value="Acetyl-CoA synthetase-like"/>
    <property type="match status" value="1"/>
</dbReference>
<dbReference type="InterPro" id="IPR042099">
    <property type="entry name" value="ANL_N_sf"/>
</dbReference>
<dbReference type="CDD" id="cd05907">
    <property type="entry name" value="VL_LC_FACS_like"/>
    <property type="match status" value="1"/>
</dbReference>
<keyword evidence="4" id="KW-0443">Lipid metabolism</keyword>
<dbReference type="Pfam" id="PF00501">
    <property type="entry name" value="AMP-binding"/>
    <property type="match status" value="1"/>
</dbReference>
<evidence type="ECO:0000256" key="6">
    <source>
        <dbReference type="SAM" id="MobiDB-lite"/>
    </source>
</evidence>
<proteinExistence type="inferred from homology"/>
<dbReference type="AlphaFoldDB" id="A0A2N6T011"/>
<keyword evidence="2" id="KW-0436">Ligase</keyword>
<feature type="non-terminal residue" evidence="8">
    <location>
        <position position="1"/>
    </location>
</feature>
<evidence type="ECO:0000313" key="9">
    <source>
        <dbReference type="Proteomes" id="UP000235363"/>
    </source>
</evidence>
<feature type="region of interest" description="Disordered" evidence="6">
    <location>
        <begin position="1"/>
        <end position="31"/>
    </location>
</feature>
<comment type="similarity">
    <text evidence="1">Belongs to the ATP-dependent AMP-binding enzyme family.</text>
</comment>
<dbReference type="InterPro" id="IPR000873">
    <property type="entry name" value="AMP-dep_synth/lig_dom"/>
</dbReference>
<dbReference type="Gene3D" id="3.40.50.12780">
    <property type="entry name" value="N-terminal domain of ligase-like"/>
    <property type="match status" value="1"/>
</dbReference>
<dbReference type="PANTHER" id="PTHR43272">
    <property type="entry name" value="LONG-CHAIN-FATTY-ACID--COA LIGASE"/>
    <property type="match status" value="1"/>
</dbReference>
<evidence type="ECO:0000256" key="2">
    <source>
        <dbReference type="ARBA" id="ARBA00022598"/>
    </source>
</evidence>
<dbReference type="PANTHER" id="PTHR43272:SF32">
    <property type="entry name" value="AMP-DEPENDENT SYNTHETASE_LIGASE DOMAIN-CONTAINING PROTEIN"/>
    <property type="match status" value="1"/>
</dbReference>
<evidence type="ECO:0000313" key="8">
    <source>
        <dbReference type="EMBL" id="PMC62651.1"/>
    </source>
</evidence>
<evidence type="ECO:0000256" key="1">
    <source>
        <dbReference type="ARBA" id="ARBA00006432"/>
    </source>
</evidence>
<dbReference type="Proteomes" id="UP000235363">
    <property type="component" value="Unassembled WGS sequence"/>
</dbReference>
<organism evidence="8 9">
    <name type="scientific">Corynebacterium xerosis</name>
    <dbReference type="NCBI Taxonomy" id="1725"/>
    <lineage>
        <taxon>Bacteria</taxon>
        <taxon>Bacillati</taxon>
        <taxon>Actinomycetota</taxon>
        <taxon>Actinomycetes</taxon>
        <taxon>Mycobacteriales</taxon>
        <taxon>Corynebacteriaceae</taxon>
        <taxon>Corynebacterium</taxon>
    </lineage>
</organism>
<evidence type="ECO:0000256" key="3">
    <source>
        <dbReference type="ARBA" id="ARBA00022832"/>
    </source>
</evidence>
<evidence type="ECO:0000259" key="7">
    <source>
        <dbReference type="Pfam" id="PF00501"/>
    </source>
</evidence>
<comment type="caution">
    <text evidence="8">The sequence shown here is derived from an EMBL/GenBank/DDBJ whole genome shotgun (WGS) entry which is preliminary data.</text>
</comment>
<name>A0A2N6T011_9CORY</name>
<feature type="domain" description="AMP-dependent synthetase/ligase" evidence="7">
    <location>
        <begin position="70"/>
        <end position="497"/>
    </location>
</feature>
<sequence>LFFRPPRESDTMNAPQKDLIPPPISTIGLPKPQTGDGYGWSIDGYASPADEPIDREVLENPAPSVGAMVWRRATATPDQPAWRFRGADENWIELTWDQFRGVVEEHSAGLLDAGLRKGDAATLISGTSMQWVNADLALMSIGVNSVAIYPTSVPGDIEFIINDSGSRMVIAEDGDQVAKLLEIRDAIPGVEHVYVIDDSWSAQVQAVNSPAGTSAEDIADWVSPLAALTARGRALLAADPHVVRRAIDEVTPDTIATFQYTSGTTGKPKGAIIPHSAWMNNVASVTSTPSLYANDVHFLWLPMAHLMGRFLLYLSISTGILTAIDGRIDKIVENLQDIKPTLMGGAPRIFEKAYSSIHAQFEGNGIKARLGKVSMALAMEATELRLSGKKVPKWLQFRLGIADKVVLSKIRAALGGNVRMLISGSAPINQDITKWYLSVGMPIAEGFGLTEGCITHLTRLEAYRIGTIGWPFPGVEDKIAEDGELLIKSAWNMSGYHNREDATAESLPGDGFLRTGDIARIDENSFVYITDRKKSLYKSSNGKYIAPAPIESEFKGLCPLAMELVTYGEGKKFMVGMVVLEEKATREWCERNGCASESFADMTRDPKVIAYVQASLGRLNAGLNSWEQVKRFRILDRELTVEGDELTPSLKLRRKHVHEQMKDKFEELYADPLAKGCFDSAGAKWVSFEQPALHEHPVLAEGEDFPLPPARHRKAD</sequence>
<evidence type="ECO:0000256" key="5">
    <source>
        <dbReference type="ARBA" id="ARBA00032875"/>
    </source>
</evidence>
<dbReference type="GO" id="GO:0016020">
    <property type="term" value="C:membrane"/>
    <property type="evidence" value="ECO:0007669"/>
    <property type="project" value="TreeGrafter"/>
</dbReference>
<dbReference type="InterPro" id="IPR020845">
    <property type="entry name" value="AMP-binding_CS"/>
</dbReference>
<reference evidence="8 9" key="1">
    <citation type="submission" date="2017-09" db="EMBL/GenBank/DDBJ databases">
        <title>Bacterial strain isolated from the female urinary microbiota.</title>
        <authorList>
            <person name="Thomas-White K."/>
            <person name="Kumar N."/>
            <person name="Forster S."/>
            <person name="Putonti C."/>
            <person name="Lawley T."/>
            <person name="Wolfe A.J."/>
        </authorList>
    </citation>
    <scope>NUCLEOTIDE SEQUENCE [LARGE SCALE GENOMIC DNA]</scope>
    <source>
        <strain evidence="8 9">UMB0908</strain>
    </source>
</reference>
<gene>
    <name evidence="8" type="ORF">CJ204_04915</name>
</gene>
<protein>
    <recommendedName>
        <fullName evidence="5">Acyl-CoA synthetase</fullName>
    </recommendedName>
</protein>
<feature type="compositionally biased region" description="Basic and acidic residues" evidence="6">
    <location>
        <begin position="1"/>
        <end position="10"/>
    </location>
</feature>
<dbReference type="PROSITE" id="PS00455">
    <property type="entry name" value="AMP_BINDING"/>
    <property type="match status" value="1"/>
</dbReference>
<evidence type="ECO:0000256" key="4">
    <source>
        <dbReference type="ARBA" id="ARBA00023098"/>
    </source>
</evidence>
<accession>A0A2N6T011</accession>
<dbReference type="EMBL" id="PNHF01000008">
    <property type="protein sequence ID" value="PMC62651.1"/>
    <property type="molecule type" value="Genomic_DNA"/>
</dbReference>